<proteinExistence type="predicted"/>
<dbReference type="Proteomes" id="UP000318864">
    <property type="component" value="Unassembled WGS sequence"/>
</dbReference>
<evidence type="ECO:0000313" key="3">
    <source>
        <dbReference type="Proteomes" id="UP000318864"/>
    </source>
</evidence>
<feature type="compositionally biased region" description="Low complexity" evidence="1">
    <location>
        <begin position="99"/>
        <end position="108"/>
    </location>
</feature>
<name>A0A4S3TLP9_9EURY</name>
<feature type="compositionally biased region" description="Basic and acidic residues" evidence="1">
    <location>
        <begin position="306"/>
        <end position="319"/>
    </location>
</feature>
<accession>A0A4S3TLP9</accession>
<gene>
    <name evidence="2" type="ORF">D8Y22_07725</name>
</gene>
<feature type="compositionally biased region" description="Basic and acidic residues" evidence="1">
    <location>
        <begin position="144"/>
        <end position="161"/>
    </location>
</feature>
<reference evidence="2 3" key="1">
    <citation type="submission" date="2018-10" db="EMBL/GenBank/DDBJ databases">
        <title>Natronolimnobius sp. XQ-INN 246 isolated from Inner Mongolia Autonomous Region of China.</title>
        <authorList>
            <person name="Xue Q."/>
        </authorList>
    </citation>
    <scope>NUCLEOTIDE SEQUENCE [LARGE SCALE GENOMIC DNA]</scope>
    <source>
        <strain evidence="2 3">XQ-INN 246</strain>
    </source>
</reference>
<evidence type="ECO:0000313" key="2">
    <source>
        <dbReference type="EMBL" id="THE65104.1"/>
    </source>
</evidence>
<organism evidence="2 3">
    <name type="scientific">Salinadaptatus halalkaliphilus</name>
    <dbReference type="NCBI Taxonomy" id="2419781"/>
    <lineage>
        <taxon>Archaea</taxon>
        <taxon>Methanobacteriati</taxon>
        <taxon>Methanobacteriota</taxon>
        <taxon>Stenosarchaea group</taxon>
        <taxon>Halobacteria</taxon>
        <taxon>Halobacteriales</taxon>
        <taxon>Natrialbaceae</taxon>
        <taxon>Salinadaptatus</taxon>
    </lineage>
</organism>
<dbReference type="Pfam" id="PF23373">
    <property type="entry name" value="DUF7093"/>
    <property type="match status" value="1"/>
</dbReference>
<dbReference type="EMBL" id="RBZW01000021">
    <property type="protein sequence ID" value="THE65104.1"/>
    <property type="molecule type" value="Genomic_DNA"/>
</dbReference>
<dbReference type="RefSeq" id="WP_141464129.1">
    <property type="nucleotide sequence ID" value="NZ_RBZW01000021.1"/>
</dbReference>
<sequence length="319" mass="33856">MVLRCSLLGCDYGDAEVDREREERGSEVVVTVQEYEECTRCGDRHVISENTEVTSLTTGTADDTPTPPDAEPDPAVEQPDATTPTDEDVISHADEQSQTDADGAAATPDDVEDAEFIDADEPNEGDGVVIADAEPDAGAAQTDRATDAVAHTDGEVDHGGDETDPATDDGEILEDEETEPRQRNHGEWPDSEDVGPPADAAGDTGWPEDESPIEDDPATDDGIVLEHTEPDDDSTTGSTEIVDPDAESTAETTADPGSGIERDKPAPTPGTTDPTADDGPTEFYCPRCEFAEPNDRGSLRAGDICPDCRKGYLGERPVR</sequence>
<keyword evidence="3" id="KW-1185">Reference proteome</keyword>
<feature type="compositionally biased region" description="Acidic residues" evidence="1">
    <location>
        <begin position="109"/>
        <end position="124"/>
    </location>
</feature>
<evidence type="ECO:0000256" key="1">
    <source>
        <dbReference type="SAM" id="MobiDB-lite"/>
    </source>
</evidence>
<protein>
    <submittedName>
        <fullName evidence="2">Uncharacterized protein</fullName>
    </submittedName>
</protein>
<dbReference type="InterPro" id="IPR055519">
    <property type="entry name" value="DUF7093"/>
</dbReference>
<feature type="compositionally biased region" description="Basic and acidic residues" evidence="1">
    <location>
        <begin position="179"/>
        <end position="188"/>
    </location>
</feature>
<feature type="compositionally biased region" description="Basic and acidic residues" evidence="1">
    <location>
        <begin position="289"/>
        <end position="298"/>
    </location>
</feature>
<feature type="region of interest" description="Disordered" evidence="1">
    <location>
        <begin position="49"/>
        <end position="319"/>
    </location>
</feature>
<comment type="caution">
    <text evidence="2">The sequence shown here is derived from an EMBL/GenBank/DDBJ whole genome shotgun (WGS) entry which is preliminary data.</text>
</comment>
<feature type="compositionally biased region" description="Acidic residues" evidence="1">
    <location>
        <begin position="206"/>
        <end position="219"/>
    </location>
</feature>
<dbReference type="AlphaFoldDB" id="A0A4S3TLP9"/>
<feature type="compositionally biased region" description="Acidic residues" evidence="1">
    <location>
        <begin position="162"/>
        <end position="178"/>
    </location>
</feature>
<dbReference type="OrthoDB" id="205650at2157"/>